<evidence type="ECO:0000313" key="2">
    <source>
        <dbReference type="Proteomes" id="UP001152766"/>
    </source>
</evidence>
<accession>A0A9X4R4I5</accession>
<dbReference type="AlphaFoldDB" id="A0A9X4R4I5"/>
<name>A0A9X4R4I5_9BURK</name>
<comment type="caution">
    <text evidence="1">The sequence shown here is derived from an EMBL/GenBank/DDBJ whole genome shotgun (WGS) entry which is preliminary data.</text>
</comment>
<gene>
    <name evidence="1" type="ORF">EXJ73_12535</name>
</gene>
<reference evidence="1" key="1">
    <citation type="submission" date="2019-02" db="EMBL/GenBank/DDBJ databases">
        <title>Draft genome of the type strain Pelomonas aquatica CCUG 52575T.</title>
        <authorList>
            <person name="Gomila M."/>
            <person name="Lalucat J."/>
        </authorList>
    </citation>
    <scope>NUCLEOTIDE SEQUENCE</scope>
    <source>
        <strain evidence="1">CCUG 52575</strain>
    </source>
</reference>
<organism evidence="1 2">
    <name type="scientific">Pelomonas aquatica</name>
    <dbReference type="NCBI Taxonomy" id="431058"/>
    <lineage>
        <taxon>Bacteria</taxon>
        <taxon>Pseudomonadati</taxon>
        <taxon>Pseudomonadota</taxon>
        <taxon>Betaproteobacteria</taxon>
        <taxon>Burkholderiales</taxon>
        <taxon>Sphaerotilaceae</taxon>
        <taxon>Roseateles</taxon>
    </lineage>
</organism>
<sequence length="444" mass="48262">MSYAPPRWLPTVVADLRAVSADLLEPGLAPAAPIGAMGGHGPLLRGLLMAADAFAALTPRLLSELDLTADGTSGEWRSTMVPRGARPSTAPHDFVVSLGVALPLRWLRFDAEQRPDAGALRWMLHLCDQLRQQLHTHGLRLGRQLEEALLVRSGESTWAVQDSQTLRGLAQDVQQRLVSMRQTEVGIRAAAGRQIFGSDRAPVPYPQQPAWSRLKRLARELLNPQAMLGTMLNDLLAEPIALADVPFLYQRWCGLHLVQAFERLGWKRRGDLTGALFLGGRVELSGVGAGQLTIWIEPRVSRATMPLTGWGCASIGDELTPDFLITCGEAGMRDAFVLDATLATSDEVLNSKSKYRLGIVGIDTLLVAGVPVARRPLRSWAIAPLDSTLCRLNDPEGRTGGVPLHPGRRDLRALDSWVADVSLHAQRQAVRAVTSSMELEGAVQ</sequence>
<dbReference type="Proteomes" id="UP001152766">
    <property type="component" value="Unassembled WGS sequence"/>
</dbReference>
<evidence type="ECO:0000313" key="1">
    <source>
        <dbReference type="EMBL" id="MDG0863292.1"/>
    </source>
</evidence>
<proteinExistence type="predicted"/>
<dbReference type="EMBL" id="SGUG01000016">
    <property type="protein sequence ID" value="MDG0863292.1"/>
    <property type="molecule type" value="Genomic_DNA"/>
</dbReference>
<keyword evidence="2" id="KW-1185">Reference proteome</keyword>
<dbReference type="RefSeq" id="WP_268147754.1">
    <property type="nucleotide sequence ID" value="NZ_JAPPUW010000003.1"/>
</dbReference>
<protein>
    <submittedName>
        <fullName evidence="1">Uncharacterized protein</fullName>
    </submittedName>
</protein>